<accession>A0A8H4VEY1</accession>
<dbReference type="GO" id="GO:0005576">
    <property type="term" value="C:extracellular region"/>
    <property type="evidence" value="ECO:0007669"/>
    <property type="project" value="InterPro"/>
</dbReference>
<organism evidence="3 4">
    <name type="scientific">Ophiocordyceps camponoti-floridani</name>
    <dbReference type="NCBI Taxonomy" id="2030778"/>
    <lineage>
        <taxon>Eukaryota</taxon>
        <taxon>Fungi</taxon>
        <taxon>Dikarya</taxon>
        <taxon>Ascomycota</taxon>
        <taxon>Pezizomycotina</taxon>
        <taxon>Sordariomycetes</taxon>
        <taxon>Hypocreomycetidae</taxon>
        <taxon>Hypocreales</taxon>
        <taxon>Ophiocordycipitaceae</taxon>
        <taxon>Ophiocordyceps</taxon>
    </lineage>
</organism>
<feature type="domain" description="SCP" evidence="2">
    <location>
        <begin position="30"/>
        <end position="141"/>
    </location>
</feature>
<dbReference type="Gene3D" id="3.40.33.10">
    <property type="entry name" value="CAP"/>
    <property type="match status" value="1"/>
</dbReference>
<dbReference type="OrthoDB" id="337038at2759"/>
<dbReference type="SUPFAM" id="SSF55797">
    <property type="entry name" value="PR-1-like"/>
    <property type="match status" value="1"/>
</dbReference>
<proteinExistence type="predicted"/>
<sequence length="177" mass="19256">MKKPLVLLGLAASVASADSDPNFWWLDEGAFQSAVISTTSHYRGEYGAGFIMWNATLAAFASWYLNNYNCAFQHSGGPFGENMAFGYQTPAVSVAAWGNEAVQYDYGHPGYSPATGHFTQLVWKATTDVGCARRCLRRMLGGLGGGGDLPWEEQVDATRLHDYAVSPGRLEFGLQMI</sequence>
<reference evidence="3 4" key="1">
    <citation type="journal article" date="2020" name="G3 (Bethesda)">
        <title>Genetic Underpinnings of Host Manipulation by Ophiocordyceps as Revealed by Comparative Transcriptomics.</title>
        <authorList>
            <person name="Will I."/>
            <person name="Das B."/>
            <person name="Trinh T."/>
            <person name="Brachmann A."/>
            <person name="Ohm R.A."/>
            <person name="de Bekker C."/>
        </authorList>
    </citation>
    <scope>NUCLEOTIDE SEQUENCE [LARGE SCALE GENOMIC DNA]</scope>
    <source>
        <strain evidence="3 4">EC05</strain>
    </source>
</reference>
<dbReference type="Pfam" id="PF00188">
    <property type="entry name" value="CAP"/>
    <property type="match status" value="1"/>
</dbReference>
<name>A0A8H4VEY1_9HYPO</name>
<evidence type="ECO:0000259" key="2">
    <source>
        <dbReference type="SMART" id="SM00198"/>
    </source>
</evidence>
<evidence type="ECO:0000313" key="4">
    <source>
        <dbReference type="Proteomes" id="UP000562929"/>
    </source>
</evidence>
<dbReference type="Proteomes" id="UP000562929">
    <property type="component" value="Unassembled WGS sequence"/>
</dbReference>
<dbReference type="PANTHER" id="PTHR10334">
    <property type="entry name" value="CYSTEINE-RICH SECRETORY PROTEIN-RELATED"/>
    <property type="match status" value="1"/>
</dbReference>
<keyword evidence="4" id="KW-1185">Reference proteome</keyword>
<feature type="signal peptide" evidence="1">
    <location>
        <begin position="1"/>
        <end position="19"/>
    </location>
</feature>
<dbReference type="PRINTS" id="PR00837">
    <property type="entry name" value="V5TPXLIKE"/>
</dbReference>
<dbReference type="InterPro" id="IPR014044">
    <property type="entry name" value="CAP_dom"/>
</dbReference>
<protein>
    <submittedName>
        <fullName evidence="3">SCP-like extracellular protein</fullName>
    </submittedName>
</protein>
<comment type="caution">
    <text evidence="3">The sequence shown here is derived from an EMBL/GenBank/DDBJ whole genome shotgun (WGS) entry which is preliminary data.</text>
</comment>
<dbReference type="InterPro" id="IPR001283">
    <property type="entry name" value="CRISP-related"/>
</dbReference>
<evidence type="ECO:0000313" key="3">
    <source>
        <dbReference type="EMBL" id="KAF4591419.1"/>
    </source>
</evidence>
<dbReference type="InterPro" id="IPR035940">
    <property type="entry name" value="CAP_sf"/>
</dbReference>
<dbReference type="SMART" id="SM00198">
    <property type="entry name" value="SCP"/>
    <property type="match status" value="1"/>
</dbReference>
<gene>
    <name evidence="3" type="ORF">GQ602_001718</name>
</gene>
<dbReference type="EMBL" id="JAACLJ010000002">
    <property type="protein sequence ID" value="KAF4591419.1"/>
    <property type="molecule type" value="Genomic_DNA"/>
</dbReference>
<feature type="chain" id="PRO_5034053565" evidence="1">
    <location>
        <begin position="20"/>
        <end position="177"/>
    </location>
</feature>
<keyword evidence="1" id="KW-0732">Signal</keyword>
<dbReference type="AlphaFoldDB" id="A0A8H4VEY1"/>
<dbReference type="InterPro" id="IPR018244">
    <property type="entry name" value="Allrgn_V5/Tpx1_CS"/>
</dbReference>
<dbReference type="PROSITE" id="PS01009">
    <property type="entry name" value="CRISP_1"/>
    <property type="match status" value="1"/>
</dbReference>
<evidence type="ECO:0000256" key="1">
    <source>
        <dbReference type="SAM" id="SignalP"/>
    </source>
</evidence>